<organism evidence="1 2">
    <name type="scientific">Petrachloros mirabilis ULC683</name>
    <dbReference type="NCBI Taxonomy" id="2781853"/>
    <lineage>
        <taxon>Bacteria</taxon>
        <taxon>Bacillati</taxon>
        <taxon>Cyanobacteriota</taxon>
        <taxon>Cyanophyceae</taxon>
        <taxon>Synechococcales</taxon>
        <taxon>Petrachlorosaceae</taxon>
        <taxon>Petrachloros</taxon>
        <taxon>Petrachloros mirabilis</taxon>
    </lineage>
</organism>
<keyword evidence="2" id="KW-1185">Reference proteome</keyword>
<sequence>MHPAAMGCGYHHPFPSLHAQVIDRQQFKVLPSFQKLVARNNFLEGYVEQYRLLEASGTTPMEFEAKIASIAESEAIDGYLILEPASEIEMN</sequence>
<dbReference type="RefSeq" id="WP_161824101.1">
    <property type="nucleotide sequence ID" value="NZ_WVIC01000005.1"/>
</dbReference>
<proteinExistence type="predicted"/>
<accession>A0A8K1ZWZ0</accession>
<evidence type="ECO:0000313" key="1">
    <source>
        <dbReference type="EMBL" id="NCJ05622.1"/>
    </source>
</evidence>
<dbReference type="AlphaFoldDB" id="A0A8K1ZWZ0"/>
<comment type="caution">
    <text evidence="1">The sequence shown here is derived from an EMBL/GenBank/DDBJ whole genome shotgun (WGS) entry which is preliminary data.</text>
</comment>
<dbReference type="EMBL" id="WVIC01000005">
    <property type="protein sequence ID" value="NCJ05622.1"/>
    <property type="molecule type" value="Genomic_DNA"/>
</dbReference>
<gene>
    <name evidence="1" type="ORF">GS597_03680</name>
</gene>
<evidence type="ECO:0000313" key="2">
    <source>
        <dbReference type="Proteomes" id="UP000607397"/>
    </source>
</evidence>
<reference evidence="1" key="1">
    <citation type="submission" date="2019-12" db="EMBL/GenBank/DDBJ databases">
        <title>High-Quality draft genome sequences of three cyanobacteria isolated from the limestone walls of the Old Cathedral of Coimbra.</title>
        <authorList>
            <person name="Tiago I."/>
            <person name="Soares F."/>
            <person name="Portugal A."/>
        </authorList>
    </citation>
    <scope>NUCLEOTIDE SEQUENCE [LARGE SCALE GENOMIC DNA]</scope>
    <source>
        <strain evidence="1">C</strain>
    </source>
</reference>
<name>A0A8K1ZWZ0_9CYAN</name>
<dbReference type="Proteomes" id="UP000607397">
    <property type="component" value="Unassembled WGS sequence"/>
</dbReference>
<protein>
    <submittedName>
        <fullName evidence="1">Uncharacterized protein</fullName>
    </submittedName>
</protein>